<evidence type="ECO:0000256" key="1">
    <source>
        <dbReference type="SAM" id="MobiDB-lite"/>
    </source>
</evidence>
<evidence type="ECO:0000313" key="3">
    <source>
        <dbReference type="EMBL" id="KAK0530158.1"/>
    </source>
</evidence>
<accession>A0AAN6JJY1</accession>
<evidence type="ECO:0000256" key="2">
    <source>
        <dbReference type="SAM" id="Phobius"/>
    </source>
</evidence>
<dbReference type="Proteomes" id="UP001176521">
    <property type="component" value="Unassembled WGS sequence"/>
</dbReference>
<dbReference type="InterPro" id="IPR055323">
    <property type="entry name" value="C57A10.07/YOR238W"/>
</dbReference>
<feature type="region of interest" description="Disordered" evidence="1">
    <location>
        <begin position="25"/>
        <end position="46"/>
    </location>
</feature>
<keyword evidence="2" id="KW-1133">Transmembrane helix</keyword>
<sequence length="518" mass="55452">MLPRPGRGPLLSTVRSLASKASANLAAASPATGPGSGSGSSTSTGNGSAGIMLRSYAGSSNSNGSSNGGVAGAGAGAAGSGSNGIGGGSAVLRDRLASRSRVTNLGVVLLMGLLSLSVLLNLRSMFVLHRSRTTFRGVPPPGFGSWESFHGLTPESLKISAAEPVAGVEDLNHLVLVVGHAVWAGCEFSGKDQDANWILESYQRGGSVRTYWNHIERGLQIANEDPTALLVFSGGQTRPQSLQTEAESYFSLAVSSGHKLPTLPHIDQKTAISHDAIGAENESTGDGAQVGKGAHSNAAVATHPTPLGLQGLRMTTENYALDSFQNLLFAFARFREYTGRYPERITVVGYNVKRARFENLHAKAMRWSTKATWSGQKRWTYVGIDDEGISPEAARLQAEGENSRGVVWFSKDMYGCHGALLEKRKKRNPTRRFHPYFTSSPEIADLLDWCPPPDSGLQGIYRGTLPWDLRVTGPDGGWGRGAKQYKDELQRNGWRPLGGGPDSKKGWLSWIHAGRERE</sequence>
<comment type="caution">
    <text evidence="3">The sequence shown here is derived from an EMBL/GenBank/DDBJ whole genome shotgun (WGS) entry which is preliminary data.</text>
</comment>
<gene>
    <name evidence="3" type="ORF">OC842_004018</name>
</gene>
<name>A0AAN6JJY1_9BASI</name>
<keyword evidence="2" id="KW-0812">Transmembrane</keyword>
<proteinExistence type="predicted"/>
<dbReference type="PANTHER" id="PTHR28110">
    <property type="entry name" value="TRANSMEMBRANE PROTEIN"/>
    <property type="match status" value="1"/>
</dbReference>
<dbReference type="AlphaFoldDB" id="A0AAN6JJY1"/>
<dbReference type="GO" id="GO:0005737">
    <property type="term" value="C:cytoplasm"/>
    <property type="evidence" value="ECO:0007669"/>
    <property type="project" value="TreeGrafter"/>
</dbReference>
<feature type="transmembrane region" description="Helical" evidence="2">
    <location>
        <begin position="102"/>
        <end position="122"/>
    </location>
</feature>
<evidence type="ECO:0000313" key="4">
    <source>
        <dbReference type="Proteomes" id="UP001176521"/>
    </source>
</evidence>
<keyword evidence="4" id="KW-1185">Reference proteome</keyword>
<dbReference type="PANTHER" id="PTHR28110:SF1">
    <property type="entry name" value="TRANSMEMBRANE PROTEIN"/>
    <property type="match status" value="1"/>
</dbReference>
<dbReference type="EMBL" id="JAPDMQ010000222">
    <property type="protein sequence ID" value="KAK0530158.1"/>
    <property type="molecule type" value="Genomic_DNA"/>
</dbReference>
<protein>
    <submittedName>
        <fullName evidence="3">Uncharacterized protein</fullName>
    </submittedName>
</protein>
<organism evidence="3 4">
    <name type="scientific">Tilletia horrida</name>
    <dbReference type="NCBI Taxonomy" id="155126"/>
    <lineage>
        <taxon>Eukaryota</taxon>
        <taxon>Fungi</taxon>
        <taxon>Dikarya</taxon>
        <taxon>Basidiomycota</taxon>
        <taxon>Ustilaginomycotina</taxon>
        <taxon>Exobasidiomycetes</taxon>
        <taxon>Tilletiales</taxon>
        <taxon>Tilletiaceae</taxon>
        <taxon>Tilletia</taxon>
    </lineage>
</organism>
<reference evidence="3" key="1">
    <citation type="journal article" date="2023" name="PhytoFront">
        <title>Draft Genome Resources of Seven Strains of Tilletia horrida, Causal Agent of Kernel Smut of Rice.</title>
        <authorList>
            <person name="Khanal S."/>
            <person name="Antony Babu S."/>
            <person name="Zhou X.G."/>
        </authorList>
    </citation>
    <scope>NUCLEOTIDE SEQUENCE</scope>
    <source>
        <strain evidence="3">TX3</strain>
    </source>
</reference>
<feature type="region of interest" description="Disordered" evidence="1">
    <location>
        <begin position="280"/>
        <end position="302"/>
    </location>
</feature>
<keyword evidence="2" id="KW-0472">Membrane</keyword>